<name>U5QFX2_GLOK1</name>
<organism evidence="1 2">
    <name type="scientific">Gloeobacter kilaueensis (strain ATCC BAA-2537 / CCAP 1431/1 / ULC 316 / JS1)</name>
    <dbReference type="NCBI Taxonomy" id="1183438"/>
    <lineage>
        <taxon>Bacteria</taxon>
        <taxon>Bacillati</taxon>
        <taxon>Cyanobacteriota</taxon>
        <taxon>Cyanophyceae</taxon>
        <taxon>Gloeobacterales</taxon>
        <taxon>Gloeobacteraceae</taxon>
        <taxon>Gloeobacter</taxon>
    </lineage>
</organism>
<dbReference type="OrthoDB" id="9823249at2"/>
<dbReference type="HOGENOM" id="CLU_679272_0_0_3"/>
<dbReference type="STRING" id="1183438.GKIL_1596"/>
<dbReference type="KEGG" id="glj:GKIL_1596"/>
<reference evidence="1 2" key="1">
    <citation type="journal article" date="2013" name="PLoS ONE">
        <title>Cultivation and Complete Genome Sequencing of Gloeobacter kilaueensis sp. nov., from a Lava Cave in Kilauea Caldera, Hawai'i.</title>
        <authorList>
            <person name="Saw J.H."/>
            <person name="Schatz M."/>
            <person name="Brown M.V."/>
            <person name="Kunkel D.D."/>
            <person name="Foster J.S."/>
            <person name="Shick H."/>
            <person name="Christensen S."/>
            <person name="Hou S."/>
            <person name="Wan X."/>
            <person name="Donachie S.P."/>
        </authorList>
    </citation>
    <scope>NUCLEOTIDE SEQUENCE [LARGE SCALE GENOMIC DNA]</scope>
    <source>
        <strain evidence="2">JS</strain>
    </source>
</reference>
<dbReference type="InterPro" id="IPR019734">
    <property type="entry name" value="TPR_rpt"/>
</dbReference>
<evidence type="ECO:0000313" key="2">
    <source>
        <dbReference type="Proteomes" id="UP000017396"/>
    </source>
</evidence>
<proteinExistence type="predicted"/>
<accession>U5QFX2</accession>
<evidence type="ECO:0008006" key="3">
    <source>
        <dbReference type="Google" id="ProtNLM"/>
    </source>
</evidence>
<dbReference type="InterPro" id="IPR011990">
    <property type="entry name" value="TPR-like_helical_dom_sf"/>
</dbReference>
<keyword evidence="2" id="KW-1185">Reference proteome</keyword>
<sequence length="405" mass="45858">MEASNLTRLWNAVQQEPGDPSRLRALAENLEHTQLPEPGLTILQQLSFALWQSSWDWEALYLRYTPAVEHLLELTISLGGRNPDTSAPSVSVHLEQLERARELAWRFNLPAREIHCLLECASLLRQLNRSNQAVLYCRRALLLSTELESGFSRSHLRGRAFTLLAMLLQTSDLEKALENLRLGIGAFLEIESTQNAIVCWELLAQLHEANGDLQSAIYAQARAIELLELTDRDEELLKHVLRQVNLLLEVSAVRKAKSLCMVGIELAEQLSDDRESGIGYLLLGNIYYRDQQWELAEQQYQQASECFQRSAAFSLLRHALLSLFESSRQRSNWSSAVEALVAAIRLAYTIGQRLEQTDIMMVSVLWAEIHGNGASSGQIEKWHLQLLQLAQELQSPELIDILTLA</sequence>
<dbReference type="Proteomes" id="UP000017396">
    <property type="component" value="Chromosome"/>
</dbReference>
<gene>
    <name evidence="1" type="ORF">GKIL_1596</name>
</gene>
<evidence type="ECO:0000313" key="1">
    <source>
        <dbReference type="EMBL" id="AGY57842.1"/>
    </source>
</evidence>
<protein>
    <recommendedName>
        <fullName evidence="3">MalT-like TPR region domain-containing protein</fullName>
    </recommendedName>
</protein>
<dbReference type="Gene3D" id="1.25.40.10">
    <property type="entry name" value="Tetratricopeptide repeat domain"/>
    <property type="match status" value="2"/>
</dbReference>
<dbReference type="EMBL" id="CP003587">
    <property type="protein sequence ID" value="AGY57842.1"/>
    <property type="molecule type" value="Genomic_DNA"/>
</dbReference>
<dbReference type="SUPFAM" id="SSF48452">
    <property type="entry name" value="TPR-like"/>
    <property type="match status" value="1"/>
</dbReference>
<dbReference type="AlphaFoldDB" id="U5QFX2"/>
<dbReference type="SMART" id="SM00028">
    <property type="entry name" value="TPR"/>
    <property type="match status" value="3"/>
</dbReference>